<comment type="caution">
    <text evidence="2">The sequence shown here is derived from an EMBL/GenBank/DDBJ whole genome shotgun (WGS) entry which is preliminary data.</text>
</comment>
<evidence type="ECO:0008006" key="4">
    <source>
        <dbReference type="Google" id="ProtNLM"/>
    </source>
</evidence>
<organism evidence="2 3">
    <name type="scientific">Marinobacterium weihaiense</name>
    <dbReference type="NCBI Taxonomy" id="2851016"/>
    <lineage>
        <taxon>Bacteria</taxon>
        <taxon>Pseudomonadati</taxon>
        <taxon>Pseudomonadota</taxon>
        <taxon>Gammaproteobacteria</taxon>
        <taxon>Oceanospirillales</taxon>
        <taxon>Oceanospirillaceae</taxon>
        <taxon>Marinobacterium</taxon>
    </lineage>
</organism>
<name>A0ABS6M650_9GAMM</name>
<dbReference type="Proteomes" id="UP000755551">
    <property type="component" value="Unassembled WGS sequence"/>
</dbReference>
<dbReference type="EMBL" id="JAHQZT010000001">
    <property type="protein sequence ID" value="MBV0931745.1"/>
    <property type="molecule type" value="Genomic_DNA"/>
</dbReference>
<reference evidence="2 3" key="1">
    <citation type="submission" date="2021-06" db="EMBL/GenBank/DDBJ databases">
        <title>Bacterium isolated from marine sediment.</title>
        <authorList>
            <person name="Zhu K.-L."/>
            <person name="Du Z.-J."/>
            <person name="Liang Q.-Y."/>
        </authorList>
    </citation>
    <scope>NUCLEOTIDE SEQUENCE [LARGE SCALE GENOMIC DNA]</scope>
    <source>
        <strain evidence="2 3">A346</strain>
    </source>
</reference>
<sequence>MKKAIACACLAVLAANAQAGVKEKKAQRAAEENISTAVESMKSACGNAELSVNVDWAGVDGAAEQNADIIKDKGMRLDWVYAQLGDRTAASMEALGKICSDDADYKAAIAEISMIQVQPKPKFDDYKSAFSLDGSTLTIENGWYMTRTASDFRARLINLF</sequence>
<keyword evidence="3" id="KW-1185">Reference proteome</keyword>
<dbReference type="RefSeq" id="WP_217333175.1">
    <property type="nucleotide sequence ID" value="NZ_JAHQZT010000001.1"/>
</dbReference>
<accession>A0ABS6M650</accession>
<feature type="chain" id="PRO_5045678819" description="Lipoprotein" evidence="1">
    <location>
        <begin position="20"/>
        <end position="160"/>
    </location>
</feature>
<evidence type="ECO:0000313" key="3">
    <source>
        <dbReference type="Proteomes" id="UP000755551"/>
    </source>
</evidence>
<feature type="signal peptide" evidence="1">
    <location>
        <begin position="1"/>
        <end position="19"/>
    </location>
</feature>
<evidence type="ECO:0000256" key="1">
    <source>
        <dbReference type="SAM" id="SignalP"/>
    </source>
</evidence>
<proteinExistence type="predicted"/>
<protein>
    <recommendedName>
        <fullName evidence="4">Lipoprotein</fullName>
    </recommendedName>
</protein>
<evidence type="ECO:0000313" key="2">
    <source>
        <dbReference type="EMBL" id="MBV0931745.1"/>
    </source>
</evidence>
<gene>
    <name evidence="2" type="ORF">KTN04_00110</name>
</gene>
<keyword evidence="1" id="KW-0732">Signal</keyword>